<proteinExistence type="predicted"/>
<reference evidence="1" key="2">
    <citation type="journal article" date="2015" name="Fish Shellfish Immunol.">
        <title>Early steps in the European eel (Anguilla anguilla)-Vibrio vulnificus interaction in the gills: Role of the RtxA13 toxin.</title>
        <authorList>
            <person name="Callol A."/>
            <person name="Pajuelo D."/>
            <person name="Ebbesson L."/>
            <person name="Teles M."/>
            <person name="MacKenzie S."/>
            <person name="Amaro C."/>
        </authorList>
    </citation>
    <scope>NUCLEOTIDE SEQUENCE</scope>
</reference>
<accession>A0A0E9RXT2</accession>
<sequence length="26" mass="2845">MSSSQSSGSERRSPTHCSCAQFQEIN</sequence>
<dbReference type="EMBL" id="GBXM01066116">
    <property type="protein sequence ID" value="JAH42461.1"/>
    <property type="molecule type" value="Transcribed_RNA"/>
</dbReference>
<protein>
    <submittedName>
        <fullName evidence="1">Uncharacterized protein</fullName>
    </submittedName>
</protein>
<dbReference type="EMBL" id="GBXM01074646">
    <property type="protein sequence ID" value="JAH33931.1"/>
    <property type="molecule type" value="Transcribed_RNA"/>
</dbReference>
<dbReference type="AlphaFoldDB" id="A0A0E9RXT2"/>
<name>A0A0E9RXT2_ANGAN</name>
<organism evidence="1">
    <name type="scientific">Anguilla anguilla</name>
    <name type="common">European freshwater eel</name>
    <name type="synonym">Muraena anguilla</name>
    <dbReference type="NCBI Taxonomy" id="7936"/>
    <lineage>
        <taxon>Eukaryota</taxon>
        <taxon>Metazoa</taxon>
        <taxon>Chordata</taxon>
        <taxon>Craniata</taxon>
        <taxon>Vertebrata</taxon>
        <taxon>Euteleostomi</taxon>
        <taxon>Actinopterygii</taxon>
        <taxon>Neopterygii</taxon>
        <taxon>Teleostei</taxon>
        <taxon>Anguilliformes</taxon>
        <taxon>Anguillidae</taxon>
        <taxon>Anguilla</taxon>
    </lineage>
</organism>
<evidence type="ECO:0000313" key="1">
    <source>
        <dbReference type="EMBL" id="JAH33931.1"/>
    </source>
</evidence>
<reference evidence="1" key="1">
    <citation type="submission" date="2014-11" db="EMBL/GenBank/DDBJ databases">
        <authorList>
            <person name="Amaro Gonzalez C."/>
        </authorList>
    </citation>
    <scope>NUCLEOTIDE SEQUENCE</scope>
</reference>